<sequence length="1711" mass="179319">MNKNAFFLLLLPTFLFAQAIWNGTANTDWYTSNPDATTFTITTAEQLAGLAQLVNRSSNPVNFQNKTINLGANIALNNTANWESWPSIVPERTWTPIGTSSTNNQFKGTFDGNGYVVSGVYINNSSSYQSLFGYVGSNGIIKNIGVVASYIKGSSSVGGLVGYNNGGIISNSYAMGNVSGTGAVGGLVGTNASGTISNSHATGNVSGRTGNTYDIYVGGLVGVNASGTISNSYATGNASVTSVSTSEIDVGGVGGLVGANASGTISNSYATGNASGTSVSTSEIYVGGLVGNFYGGSNSTIKNSYATGNVSGTVASYNRFGGLVGRDGGTISNSFYNSETSGQNDVNGIPKTTAEMQSVEFADILNLVAKVLSVNSWIYSSGNYPTLSNQTANLNIADYFAGDGTEENPYVIEDKQQLEKLAFFVNLGINFAGQYLKLGQDIALNGNESNQWTAIGWTEIGASLNNTFQGTFDGNHKVISGVYINTTSDYQGLFGYVGSGGIIKNLGVTASHIKGKSYVGGLVGYNAGTIINSYATGNVSANGYSPYVGGLVGYNTGSISNSYATGNVSDIGGSSVFAGGLTGYNTGSISNSYATGSVSATIDLYSNGYVGGLVGNGSGTITNSYATGNVFATEGYAYGLAGGGTITNSYATGNVSAISNGRVAGAYGLAGSSTITNSYATGNVSATGGSYNYAYGLGSGSGTNSYYSGLVNGESQVGIDAMAKTPEQMQDQSTFTNWDFSTIWNIDSFINNGTPYLLIFSPIRNAQVAQIPPQEYTGSQITPNPVVTLNGVPLTAGTHFDYAYGENTNVSTGGTVAIVGKTSQYFGRQTVNFSIIPATTLEAPFAETDMLTAKFSSSLTLGDIALPSGYSWANPGTQITETALEGRAFPAIYTHNNPNYANPCSNGEIIVKILKGIGAGTASIENWAYGESPKTPAYESETHSEPPVFTYSGASSPPTQAGNYTLKAAFPENALYNSFEATHEFTISRIQGECSVAVADYAAGNAPNITPSTSTNNVALVGYVFEGINGTFYEPNSVPPQLAGEYKIKAAFQQTQNYLECTAYSTFAVQAANTEKLPGIFPSGIPALSATYSPSLTLASIALPSSDYQWKTPGSIVNAGNAQSFAAIYTDPSGNYTSVEGFITVNVAKAQGTFPASPPSLEAGYSDTLTLAHIQLPGGYIWNDDTAIPSFGSKQYPATYTDPSGNYLPASGNINVNIVKGKGICSVSIENWTYAGISGSPKIPVPNSPTNGTSNVSYRYSGKSNGGIDYDDAEAPYLAGDNYTVTAVFPANSLYNACEAAGKFSINRAAGTGSVSMASWHAGETPSLPVPASPTNGIDGVTYRYWSEDGETYLPSALMPSNVGFYVVEANFPERANYASLKARASFEILAAKELEVVWSEEREYVYNKMAQHPHASAKDGSADIPLTVLNQHSAAGEHTAMAIITSEALRKRYTLKNNTADYKIHQKPLHPHFSTTLPDFEYNADTLWVPPEVFADSSILKEILENIIDYHGFATDDKGESDDKSVLRGTPRITLEYPQSPSPNPKPPFLAKLVETSNRATAIIATSEMSADNYSMTHRSITIMEAVNDGEETRKVPCHRNNHCAELGEAVCLFIEGSEVASCSALRTACLIDSYCVPGMPISECSGIGGQAVEACSEISPVSANPQSPIPNPQASYYNLKGEPLGAQKPAAPGVYIEKRGKQVKKIAVQ</sequence>
<keyword evidence="1" id="KW-0732">Signal</keyword>
<feature type="domain" description="GLUG" evidence="2">
    <location>
        <begin position="547"/>
        <end position="569"/>
    </location>
</feature>
<name>A0A806JYS2_9BACT</name>
<evidence type="ECO:0000313" key="3">
    <source>
        <dbReference type="EMBL" id="AGS52201.1"/>
    </source>
</evidence>
<organism evidence="3">
    <name type="scientific">uncultured bacterium contig00052</name>
    <dbReference type="NCBI Taxonomy" id="1181536"/>
    <lineage>
        <taxon>Bacteria</taxon>
        <taxon>environmental samples</taxon>
    </lineage>
</organism>
<feature type="chain" id="PRO_5032618305" evidence="1">
    <location>
        <begin position="20"/>
        <end position="1711"/>
    </location>
</feature>
<feature type="domain" description="GLUG" evidence="2">
    <location>
        <begin position="606"/>
        <end position="630"/>
    </location>
</feature>
<feature type="domain" description="GLUG" evidence="2">
    <location>
        <begin position="215"/>
        <end position="239"/>
    </location>
</feature>
<protein>
    <submittedName>
        <fullName evidence="3">Large exoproteins involved in heme utilization or adhesion</fullName>
    </submittedName>
</protein>
<feature type="domain" description="GLUG" evidence="2">
    <location>
        <begin position="578"/>
        <end position="599"/>
    </location>
</feature>
<feature type="domain" description="GLUG" evidence="2">
    <location>
        <begin position="517"/>
        <end position="540"/>
    </location>
</feature>
<feature type="domain" description="GLUG" evidence="2">
    <location>
        <begin position="180"/>
        <end position="206"/>
    </location>
</feature>
<evidence type="ECO:0000256" key="1">
    <source>
        <dbReference type="SAM" id="SignalP"/>
    </source>
</evidence>
<accession>A0A806JYS2</accession>
<dbReference type="Gene3D" id="2.160.20.110">
    <property type="match status" value="2"/>
</dbReference>
<feature type="domain" description="GLUG" evidence="2">
    <location>
        <begin position="284"/>
        <end position="311"/>
    </location>
</feature>
<proteinExistence type="predicted"/>
<reference evidence="3" key="1">
    <citation type="submission" date="2012-03" db="EMBL/GenBank/DDBJ databases">
        <title>Functional metagenomics reveals considerable lignocellulase gene clusters in the gut microbiome of a wood-feeding higher termite.</title>
        <authorList>
            <person name="Liu N."/>
        </authorList>
    </citation>
    <scope>NUCLEOTIDE SEQUENCE</scope>
</reference>
<feature type="signal peptide" evidence="1">
    <location>
        <begin position="1"/>
        <end position="19"/>
    </location>
</feature>
<dbReference type="InterPro" id="IPR011493">
    <property type="entry name" value="GLUG"/>
</dbReference>
<evidence type="ECO:0000259" key="2">
    <source>
        <dbReference type="Pfam" id="PF07581"/>
    </source>
</evidence>
<dbReference type="EMBL" id="JQ844185">
    <property type="protein sequence ID" value="AGS52201.1"/>
    <property type="molecule type" value="Genomic_DNA"/>
</dbReference>
<dbReference type="Pfam" id="PF07581">
    <property type="entry name" value="Glug"/>
    <property type="match status" value="7"/>
</dbReference>